<evidence type="ECO:0000256" key="9">
    <source>
        <dbReference type="PIRSR" id="PIRSR004532-2"/>
    </source>
</evidence>
<evidence type="ECO:0000313" key="10">
    <source>
        <dbReference type="EMBL" id="CDZ85758.1"/>
    </source>
</evidence>
<evidence type="ECO:0000256" key="6">
    <source>
        <dbReference type="ARBA" id="ARBA00023277"/>
    </source>
</evidence>
<dbReference type="CDD" id="cd01516">
    <property type="entry name" value="FBPase_glpX"/>
    <property type="match status" value="1"/>
</dbReference>
<keyword evidence="4" id="KW-0378">Hydrolase</keyword>
<gene>
    <name evidence="10" type="ORF">BN1086_03982</name>
</gene>
<dbReference type="FunFam" id="3.40.190.90:FF:000001">
    <property type="entry name" value="Fructose-1,6-bisphosphatase"/>
    <property type="match status" value="1"/>
</dbReference>
<feature type="binding site" evidence="9">
    <location>
        <position position="209"/>
    </location>
    <ligand>
        <name>substrate</name>
    </ligand>
</feature>
<dbReference type="PATRIC" id="fig|545.12.peg.3986"/>
<dbReference type="AlphaFoldDB" id="A0A078LPD2"/>
<dbReference type="PIRSF" id="PIRSF004532">
    <property type="entry name" value="GlpX"/>
    <property type="match status" value="1"/>
</dbReference>
<feature type="binding site" evidence="8">
    <location>
        <position position="56"/>
    </location>
    <ligand>
        <name>Mn(2+)</name>
        <dbReference type="ChEBI" id="CHEBI:29035"/>
        <label>1</label>
    </ligand>
</feature>
<reference evidence="10" key="1">
    <citation type="submission" date="2014-06" db="EMBL/GenBank/DDBJ databases">
        <authorList>
            <person name="Urmite Genomes Urmite Genomes"/>
        </authorList>
    </citation>
    <scope>NUCLEOTIDE SEQUENCE</scope>
</reference>
<dbReference type="Gene3D" id="3.30.540.10">
    <property type="entry name" value="Fructose-1,6-Bisphosphatase, subunit A, domain 1"/>
    <property type="match status" value="1"/>
</dbReference>
<dbReference type="InterPro" id="IPR004464">
    <property type="entry name" value="FBPase_class-2/SBPase"/>
</dbReference>
<dbReference type="Gene3D" id="3.40.190.90">
    <property type="match status" value="1"/>
</dbReference>
<comment type="similarity">
    <text evidence="2 7">Belongs to the FBPase class 2 family.</text>
</comment>
<comment type="cofactor">
    <cofactor evidence="8">
        <name>Mn(2+)</name>
        <dbReference type="ChEBI" id="CHEBI:29035"/>
    </cofactor>
</comment>
<feature type="binding site" evidence="9">
    <location>
        <begin position="185"/>
        <end position="187"/>
    </location>
    <ligand>
        <name>substrate</name>
    </ligand>
</feature>
<protein>
    <recommendedName>
        <fullName evidence="7">Fructose-1,6-bisphosphatase</fullName>
    </recommendedName>
</protein>
<evidence type="ECO:0000256" key="8">
    <source>
        <dbReference type="PIRSR" id="PIRSR004532-1"/>
    </source>
</evidence>
<feature type="binding site" evidence="9">
    <location>
        <begin position="163"/>
        <end position="165"/>
    </location>
    <ligand>
        <name>substrate</name>
    </ligand>
</feature>
<feature type="binding site" evidence="8">
    <location>
        <position position="212"/>
    </location>
    <ligand>
        <name>Mn(2+)</name>
        <dbReference type="ChEBI" id="CHEBI:29035"/>
        <label>2</label>
    </ligand>
</feature>
<accession>A0A078LPD2</accession>
<dbReference type="GO" id="GO:0030388">
    <property type="term" value="P:fructose 1,6-bisphosphate metabolic process"/>
    <property type="evidence" value="ECO:0007669"/>
    <property type="project" value="TreeGrafter"/>
</dbReference>
<evidence type="ECO:0000256" key="4">
    <source>
        <dbReference type="ARBA" id="ARBA00022801"/>
    </source>
</evidence>
<evidence type="ECO:0000256" key="7">
    <source>
        <dbReference type="PIRNR" id="PIRNR004532"/>
    </source>
</evidence>
<feature type="binding site" evidence="8">
    <location>
        <position position="84"/>
    </location>
    <ligand>
        <name>Mn(2+)</name>
        <dbReference type="ChEBI" id="CHEBI:29035"/>
        <label>2</label>
    </ligand>
</feature>
<dbReference type="GO" id="GO:0006071">
    <property type="term" value="P:glycerol metabolic process"/>
    <property type="evidence" value="ECO:0007669"/>
    <property type="project" value="InterPro"/>
</dbReference>
<dbReference type="GO" id="GO:0006094">
    <property type="term" value="P:gluconeogenesis"/>
    <property type="evidence" value="ECO:0007669"/>
    <property type="project" value="InterPro"/>
</dbReference>
<proteinExistence type="inferred from homology"/>
<dbReference type="PANTHER" id="PTHR30447:SF0">
    <property type="entry name" value="FRUCTOSE-1,6-BISPHOSPHATASE 1 CLASS 2-RELATED"/>
    <property type="match status" value="1"/>
</dbReference>
<evidence type="ECO:0000256" key="3">
    <source>
        <dbReference type="ARBA" id="ARBA00022723"/>
    </source>
</evidence>
<dbReference type="NCBIfam" id="TIGR00330">
    <property type="entry name" value="glpX"/>
    <property type="match status" value="1"/>
</dbReference>
<feature type="binding site" evidence="9">
    <location>
        <position position="118"/>
    </location>
    <ligand>
        <name>substrate</name>
    </ligand>
</feature>
<sequence>MMSLAWPLFRITEQAALAAWPQTGCGDKNKIDGLAVTAMRQSLNEVAMRGKIVIGEGEIDHAPMLYIGEEVGTGTGPSVDIAVDPIEGTRMVAMGQNNALSVMALAPQGSLLHAPDMYMRKLVVNRQAKGAINLALSLEENLRNIAAALNKPLTSLRMATLDKPRHQAVIQQAAQLGVKVFALPDGDVAASVLTCQQHHPFDVMYAIGGAPEGVISACAVKALDGDMQAELIDFCQAKGETAEHRLIANDELRRCKQMGVAVNRVYTLDELVGSQDILFSATGVTGGDLLHGVQKTENGVSTQTLLIGGIDRTCNIIDSLHCW</sequence>
<dbReference type="EMBL" id="LK931336">
    <property type="protein sequence ID" value="CDZ85758.1"/>
    <property type="molecule type" value="Genomic_DNA"/>
</dbReference>
<dbReference type="GeneID" id="45137898"/>
<dbReference type="GO" id="GO:0042132">
    <property type="term" value="F:fructose 1,6-bisphosphate 1-phosphatase activity"/>
    <property type="evidence" value="ECO:0007669"/>
    <property type="project" value="UniProtKB-EC"/>
</dbReference>
<dbReference type="GO" id="GO:0005829">
    <property type="term" value="C:cytosol"/>
    <property type="evidence" value="ECO:0007669"/>
    <property type="project" value="TreeGrafter"/>
</dbReference>
<name>A0A078LPD2_CITKO</name>
<comment type="catalytic activity">
    <reaction evidence="1">
        <text>beta-D-fructose 1,6-bisphosphate + H2O = beta-D-fructose 6-phosphate + phosphate</text>
        <dbReference type="Rhea" id="RHEA:11064"/>
        <dbReference type="ChEBI" id="CHEBI:15377"/>
        <dbReference type="ChEBI" id="CHEBI:32966"/>
        <dbReference type="ChEBI" id="CHEBI:43474"/>
        <dbReference type="ChEBI" id="CHEBI:57634"/>
        <dbReference type="EC" id="3.1.3.11"/>
    </reaction>
</comment>
<dbReference type="OMA" id="DRTCNII"/>
<evidence type="ECO:0000256" key="2">
    <source>
        <dbReference type="ARBA" id="ARBA00008989"/>
    </source>
</evidence>
<organism evidence="10">
    <name type="scientific">Citrobacter koseri</name>
    <name type="common">Citrobacter diversus</name>
    <dbReference type="NCBI Taxonomy" id="545"/>
    <lineage>
        <taxon>Bacteria</taxon>
        <taxon>Pseudomonadati</taxon>
        <taxon>Pseudomonadota</taxon>
        <taxon>Gammaproteobacteria</taxon>
        <taxon>Enterobacterales</taxon>
        <taxon>Enterobacteriaceae</taxon>
        <taxon>Citrobacter</taxon>
    </lineage>
</organism>
<feature type="binding site" evidence="9">
    <location>
        <begin position="87"/>
        <end position="89"/>
    </location>
    <ligand>
        <name>substrate</name>
    </ligand>
</feature>
<evidence type="ECO:0000256" key="5">
    <source>
        <dbReference type="ARBA" id="ARBA00023211"/>
    </source>
</evidence>
<keyword evidence="3 8" id="KW-0479">Metal-binding</keyword>
<evidence type="ECO:0000256" key="1">
    <source>
        <dbReference type="ARBA" id="ARBA00001273"/>
    </source>
</evidence>
<dbReference type="SUPFAM" id="SSF56655">
    <property type="entry name" value="Carbohydrate phosphatase"/>
    <property type="match status" value="1"/>
</dbReference>
<keyword evidence="6 7" id="KW-0119">Carbohydrate metabolism</keyword>
<dbReference type="PANTHER" id="PTHR30447">
    <property type="entry name" value="FRUCTOSE-1,6-BISPHOSPHATASE CLASS 2"/>
    <property type="match status" value="1"/>
</dbReference>
<feature type="binding site" evidence="8">
    <location>
        <position position="32"/>
    </location>
    <ligand>
        <name>Mn(2+)</name>
        <dbReference type="ChEBI" id="CHEBI:29035"/>
        <label>1</label>
    </ligand>
</feature>
<dbReference type="GO" id="GO:0030145">
    <property type="term" value="F:manganese ion binding"/>
    <property type="evidence" value="ECO:0007669"/>
    <property type="project" value="UniProtKB-ARBA"/>
</dbReference>
<dbReference type="RefSeq" id="WP_012135045.1">
    <property type="nucleotide sequence ID" value="NZ_AP025640.1"/>
</dbReference>
<keyword evidence="5 8" id="KW-0464">Manganese</keyword>
<dbReference type="Pfam" id="PF03320">
    <property type="entry name" value="FBPase_glpX"/>
    <property type="match status" value="1"/>
</dbReference>
<feature type="binding site" evidence="8">
    <location>
        <position position="87"/>
    </location>
    <ligand>
        <name>Mn(2+)</name>
        <dbReference type="ChEBI" id="CHEBI:29035"/>
        <label>2</label>
    </ligand>
</feature>